<dbReference type="EMBL" id="JAAKZI010000002">
    <property type="protein sequence ID" value="NGN82162.1"/>
    <property type="molecule type" value="Genomic_DNA"/>
</dbReference>
<dbReference type="InterPro" id="IPR052021">
    <property type="entry name" value="Type-I_RS_S_subunit"/>
</dbReference>
<sequence>MPEPTKRNDVVLTSEAPLGRAALVPTDDPLVLAQRVFGLRGKPGILDSRFLYYAFQTAAVKADLQGRATGTTVLGIRQPSLKKVQIPAPCYAEQQAIAEVLGALDDKIAANTRIAATAELLAASLYQRALKEAEWSNLTFADLAQVSGGGTPSTKTPEYWDGDIPWATPTDLTALQGPYLEATSRTISADGLSACASPLYPKGSILMTSRATIGAFAIAQLPTAVNQGFIVVQPNDPALDYWIFHEMRSRVDEFISLANGATFLELSRGNFKKFKVRLAADSVITGFTEQARPLHDSARMALLENTKLAATRDALLPQLMSGKLRVKDLESIVSAAI</sequence>
<dbReference type="PANTHER" id="PTHR30408:SF12">
    <property type="entry name" value="TYPE I RESTRICTION ENZYME MJAVIII SPECIFICITY SUBUNIT"/>
    <property type="match status" value="1"/>
</dbReference>
<dbReference type="Proteomes" id="UP000479226">
    <property type="component" value="Unassembled WGS sequence"/>
</dbReference>
<evidence type="ECO:0000259" key="4">
    <source>
        <dbReference type="Pfam" id="PF01420"/>
    </source>
</evidence>
<gene>
    <name evidence="5" type="ORF">G6N77_01595</name>
</gene>
<reference evidence="5 6" key="1">
    <citation type="submission" date="2020-02" db="EMBL/GenBank/DDBJ databases">
        <title>Genome sequence of the type strain DSM 27180 of Arthrobacter silviterrae.</title>
        <authorList>
            <person name="Gao J."/>
            <person name="Sun J."/>
        </authorList>
    </citation>
    <scope>NUCLEOTIDE SEQUENCE [LARGE SCALE GENOMIC DNA]</scope>
    <source>
        <strain evidence="5 6">DSM 27180</strain>
    </source>
</reference>
<dbReference type="InterPro" id="IPR000055">
    <property type="entry name" value="Restrct_endonuc_typeI_TRD"/>
</dbReference>
<dbReference type="GO" id="GO:0004519">
    <property type="term" value="F:endonuclease activity"/>
    <property type="evidence" value="ECO:0007669"/>
    <property type="project" value="UniProtKB-KW"/>
</dbReference>
<evidence type="ECO:0000256" key="1">
    <source>
        <dbReference type="ARBA" id="ARBA00010923"/>
    </source>
</evidence>
<dbReference type="RefSeq" id="WP_165180262.1">
    <property type="nucleotide sequence ID" value="NZ_JAAKZI010000002.1"/>
</dbReference>
<feature type="domain" description="Type I restriction modification DNA specificity" evidence="4">
    <location>
        <begin position="6"/>
        <end position="117"/>
    </location>
</feature>
<protein>
    <submittedName>
        <fullName evidence="5">Restriction endonuclease subunit S</fullName>
    </submittedName>
</protein>
<evidence type="ECO:0000313" key="6">
    <source>
        <dbReference type="Proteomes" id="UP000479226"/>
    </source>
</evidence>
<keyword evidence="5" id="KW-0540">Nuclease</keyword>
<keyword evidence="6" id="KW-1185">Reference proteome</keyword>
<proteinExistence type="inferred from homology"/>
<comment type="similarity">
    <text evidence="1">Belongs to the type-I restriction system S methylase family.</text>
</comment>
<keyword evidence="5" id="KW-0255">Endonuclease</keyword>
<keyword evidence="2" id="KW-0680">Restriction system</keyword>
<dbReference type="PANTHER" id="PTHR30408">
    <property type="entry name" value="TYPE-1 RESTRICTION ENZYME ECOKI SPECIFICITY PROTEIN"/>
    <property type="match status" value="1"/>
</dbReference>
<keyword evidence="3" id="KW-0238">DNA-binding</keyword>
<comment type="caution">
    <text evidence="5">The sequence shown here is derived from an EMBL/GenBank/DDBJ whole genome shotgun (WGS) entry which is preliminary data.</text>
</comment>
<dbReference type="Pfam" id="PF01420">
    <property type="entry name" value="Methylase_S"/>
    <property type="match status" value="2"/>
</dbReference>
<organism evidence="5 6">
    <name type="scientific">Arthrobacter silviterrae</name>
    <dbReference type="NCBI Taxonomy" id="2026658"/>
    <lineage>
        <taxon>Bacteria</taxon>
        <taxon>Bacillati</taxon>
        <taxon>Actinomycetota</taxon>
        <taxon>Actinomycetes</taxon>
        <taxon>Micrococcales</taxon>
        <taxon>Micrococcaceae</taxon>
        <taxon>Arthrobacter</taxon>
    </lineage>
</organism>
<dbReference type="CDD" id="cd17273">
    <property type="entry name" value="RMtype1_S_EcoJA69PI-TRD1-CR1_like"/>
    <property type="match status" value="1"/>
</dbReference>
<evidence type="ECO:0000313" key="5">
    <source>
        <dbReference type="EMBL" id="NGN82162.1"/>
    </source>
</evidence>
<keyword evidence="5" id="KW-0378">Hydrolase</keyword>
<evidence type="ECO:0000256" key="2">
    <source>
        <dbReference type="ARBA" id="ARBA00022747"/>
    </source>
</evidence>
<name>A0ABX0D5J9_9MICC</name>
<accession>A0ABX0D5J9</accession>
<feature type="domain" description="Type I restriction modification DNA specificity" evidence="4">
    <location>
        <begin position="134"/>
        <end position="278"/>
    </location>
</feature>
<dbReference type="InterPro" id="IPR044946">
    <property type="entry name" value="Restrct_endonuc_typeI_TRD_sf"/>
</dbReference>
<evidence type="ECO:0000256" key="3">
    <source>
        <dbReference type="ARBA" id="ARBA00023125"/>
    </source>
</evidence>
<dbReference type="Gene3D" id="3.90.220.20">
    <property type="entry name" value="DNA methylase specificity domains"/>
    <property type="match status" value="2"/>
</dbReference>
<dbReference type="SUPFAM" id="SSF116734">
    <property type="entry name" value="DNA methylase specificity domain"/>
    <property type="match status" value="2"/>
</dbReference>